<evidence type="ECO:0000256" key="2">
    <source>
        <dbReference type="ARBA" id="ARBA00023315"/>
    </source>
</evidence>
<dbReference type="RefSeq" id="WP_044175727.1">
    <property type="nucleotide sequence ID" value="NZ_AP018045.1"/>
</dbReference>
<dbReference type="GeneID" id="93397675"/>
<reference evidence="4" key="1">
    <citation type="journal article" date="2017" name="Genome Announc.">
        <title>Whole-Genome Sequence of Photobacterium damselae subsp. piscicida Strain 91-197, Isolated from Hybrid Striped Bass (Morone sp.) in the United States.</title>
        <authorList>
            <person name="Teru Y."/>
            <person name="Hikima J."/>
            <person name="Kono T."/>
            <person name="Sakai M."/>
            <person name="Takano T."/>
            <person name="Hawke J.P."/>
            <person name="Takeyama H."/>
            <person name="Aoki T."/>
        </authorList>
    </citation>
    <scope>NUCLEOTIDE SEQUENCE</scope>
    <source>
        <strain evidence="4">91-197</strain>
    </source>
</reference>
<reference evidence="5 7" key="3">
    <citation type="submission" date="2020-09" db="EMBL/GenBank/DDBJ databases">
        <title>Complete, closed and curated genome sequences of Photobacterium damselae subsp. piscicida isolates from Australia indicate localised evolution and additional plasmid-borne pathogenicity mechanisms.</title>
        <authorList>
            <person name="Baseggio L."/>
            <person name="Silayeva O."/>
            <person name="Buller N."/>
            <person name="Landos M."/>
            <person name="Engelstaedter J."/>
            <person name="Barnes A.C."/>
        </authorList>
    </citation>
    <scope>NUCLEOTIDE SEQUENCE [LARGE SCALE GENOMIC DNA]</scope>
    <source>
        <strain evidence="5 7">AS-16-0540-1</strain>
    </source>
</reference>
<dbReference type="EMBL" id="CP061854">
    <property type="protein sequence ID" value="QOD57684.1"/>
    <property type="molecule type" value="Genomic_DNA"/>
</dbReference>
<dbReference type="CDD" id="cd04301">
    <property type="entry name" value="NAT_SF"/>
    <property type="match status" value="1"/>
</dbReference>
<dbReference type="InterPro" id="IPR051016">
    <property type="entry name" value="Diverse_Substrate_AcTransf"/>
</dbReference>
<keyword evidence="1 5" id="KW-0808">Transferase</keyword>
<organism evidence="5 7">
    <name type="scientific">Photobacterium damsela subsp. piscicida</name>
    <name type="common">Pasteurella piscicida</name>
    <dbReference type="NCBI Taxonomy" id="38294"/>
    <lineage>
        <taxon>Bacteria</taxon>
        <taxon>Pseudomonadati</taxon>
        <taxon>Pseudomonadota</taxon>
        <taxon>Gammaproteobacteria</taxon>
        <taxon>Vibrionales</taxon>
        <taxon>Vibrionaceae</taxon>
        <taxon>Photobacterium</taxon>
    </lineage>
</organism>
<gene>
    <name evidence="5" type="ORF">IC627_07475</name>
    <name evidence="4" type="ORF">PDPUS_1_01694</name>
</gene>
<dbReference type="Proteomes" id="UP000218676">
    <property type="component" value="Chromosome 1"/>
</dbReference>
<protein>
    <submittedName>
        <fullName evidence="4">Acetyltransferase (GNAT) family protein</fullName>
    </submittedName>
    <submittedName>
        <fullName evidence="5">GNAT family N-acetyltransferase</fullName>
    </submittedName>
</protein>
<dbReference type="GO" id="GO:0008080">
    <property type="term" value="F:N-acetyltransferase activity"/>
    <property type="evidence" value="ECO:0007669"/>
    <property type="project" value="UniProtKB-ARBA"/>
</dbReference>
<feature type="domain" description="N-acetyltransferase" evidence="3">
    <location>
        <begin position="1"/>
        <end position="154"/>
    </location>
</feature>
<dbReference type="PROSITE" id="PS51186">
    <property type="entry name" value="GNAT"/>
    <property type="match status" value="1"/>
</dbReference>
<dbReference type="InterPro" id="IPR000182">
    <property type="entry name" value="GNAT_dom"/>
</dbReference>
<dbReference type="PANTHER" id="PTHR10545">
    <property type="entry name" value="DIAMINE N-ACETYLTRANSFERASE"/>
    <property type="match status" value="1"/>
</dbReference>
<name>A0A1Q9H5J5_PHODP</name>
<dbReference type="Proteomes" id="UP000516656">
    <property type="component" value="Chromosome 1"/>
</dbReference>
<evidence type="ECO:0000313" key="4">
    <source>
        <dbReference type="EMBL" id="BAX53068.1"/>
    </source>
</evidence>
<dbReference type="EMBL" id="AP018045">
    <property type="protein sequence ID" value="BAX53068.1"/>
    <property type="molecule type" value="Genomic_DNA"/>
</dbReference>
<dbReference type="SUPFAM" id="SSF55729">
    <property type="entry name" value="Acyl-CoA N-acyltransferases (Nat)"/>
    <property type="match status" value="1"/>
</dbReference>
<evidence type="ECO:0000313" key="7">
    <source>
        <dbReference type="Proteomes" id="UP000516656"/>
    </source>
</evidence>
<sequence length="164" mass="18516">MNISLIAPTMSSVDMFINLIEELFAYEALPQKAEQIVKAVNQLISKPDLGQAWLIEINQDGQSIIAGHIIMSYSFSIEHGGRIGIIDQFYLKPEWRKQGIGTQLIPMLEQHAAQNDIHALSLEVNIGNGGARTFYERHDFMPRRQFCMMTKNVKTEEVPLTIAS</sequence>
<dbReference type="InterPro" id="IPR016181">
    <property type="entry name" value="Acyl_CoA_acyltransferase"/>
</dbReference>
<evidence type="ECO:0000313" key="6">
    <source>
        <dbReference type="Proteomes" id="UP000218676"/>
    </source>
</evidence>
<dbReference type="AlphaFoldDB" id="A0A1Q9H5J5"/>
<dbReference type="PANTHER" id="PTHR10545:SF29">
    <property type="entry name" value="GH14572P-RELATED"/>
    <property type="match status" value="1"/>
</dbReference>
<dbReference type="Pfam" id="PF00583">
    <property type="entry name" value="Acetyltransf_1"/>
    <property type="match status" value="1"/>
</dbReference>
<keyword evidence="2" id="KW-0012">Acyltransferase</keyword>
<proteinExistence type="predicted"/>
<evidence type="ECO:0000259" key="3">
    <source>
        <dbReference type="PROSITE" id="PS51186"/>
    </source>
</evidence>
<accession>A0A1Q9H5J5</accession>
<evidence type="ECO:0000313" key="5">
    <source>
        <dbReference type="EMBL" id="QOD57684.1"/>
    </source>
</evidence>
<reference evidence="6" key="2">
    <citation type="submission" date="2017-05" db="EMBL/GenBank/DDBJ databases">
        <title>Whole genome sequence of fish pathogenic bacteria, Photobacterium damselae subsp. piscicida, strain 91-197, isolated from hybrid striped bass (Morone sp.) in USA.</title>
        <authorList>
            <person name="Teru Y."/>
            <person name="Hikima J."/>
            <person name="Kono T."/>
            <person name="Sakai M."/>
            <person name="Takano T."/>
            <person name="Hawke J.P."/>
            <person name="Takeyama H."/>
            <person name="Aoki T."/>
        </authorList>
    </citation>
    <scope>NUCLEOTIDE SEQUENCE [LARGE SCALE GENOMIC DNA]</scope>
    <source>
        <strain evidence="6">91-197</strain>
    </source>
</reference>
<evidence type="ECO:0000256" key="1">
    <source>
        <dbReference type="ARBA" id="ARBA00022679"/>
    </source>
</evidence>
<dbReference type="Gene3D" id="3.40.630.30">
    <property type="match status" value="1"/>
</dbReference>